<evidence type="ECO:0000313" key="5">
    <source>
        <dbReference type="EMBL" id="RUT72722.1"/>
    </source>
</evidence>
<keyword evidence="6" id="KW-1185">Reference proteome</keyword>
<sequence length="238" mass="24404">GVVTSADDGLSIPGVSVIVKGTTIGTTTDFDGNYSLNVPEGEKTLVFSFVGMTTQEVEITSATLNVVMESETIGMDEVVVTAIGIKRSEKSLGYAATSVKGDDITKAAPTNALEGIQGKVAGVSISSASGSPGASSKVILRGYSSITGSNQPLYVVDGTPVDNRRQGENSSTRSTDFGNNANDINPDNIESVTILKGASATALYGSRAANGVIMITTKSGKAGKMKVNYTGSFELSTL</sequence>
<evidence type="ECO:0000259" key="4">
    <source>
        <dbReference type="Pfam" id="PF07715"/>
    </source>
</evidence>
<comment type="similarity">
    <text evidence="2">Belongs to the TonB-dependent receptor family.</text>
</comment>
<protein>
    <submittedName>
        <fullName evidence="5">SusC/RagA family TonB-linked outer membrane protein</fullName>
    </submittedName>
</protein>
<feature type="region of interest" description="Disordered" evidence="3">
    <location>
        <begin position="158"/>
        <end position="183"/>
    </location>
</feature>
<reference evidence="5 6" key="1">
    <citation type="submission" date="2018-11" db="EMBL/GenBank/DDBJ databases">
        <title>Parancylomarina longa gen. nov., sp. nov., isolated from sediments of southern Okinawa.</title>
        <authorList>
            <person name="Fu T."/>
        </authorList>
    </citation>
    <scope>NUCLEOTIDE SEQUENCE [LARGE SCALE GENOMIC DNA]</scope>
    <source>
        <strain evidence="5 6">T3-2 S1-C</strain>
    </source>
</reference>
<feature type="non-terminal residue" evidence="5">
    <location>
        <position position="1"/>
    </location>
</feature>
<dbReference type="Pfam" id="PF13715">
    <property type="entry name" value="CarbopepD_reg_2"/>
    <property type="match status" value="1"/>
</dbReference>
<evidence type="ECO:0000313" key="6">
    <source>
        <dbReference type="Proteomes" id="UP000282985"/>
    </source>
</evidence>
<feature type="domain" description="TonB-dependent receptor plug" evidence="4">
    <location>
        <begin position="91"/>
        <end position="212"/>
    </location>
</feature>
<dbReference type="GO" id="GO:0044718">
    <property type="term" value="P:siderophore transmembrane transport"/>
    <property type="evidence" value="ECO:0007669"/>
    <property type="project" value="TreeGrafter"/>
</dbReference>
<proteinExistence type="inferred from homology"/>
<name>A0A434AEF2_9BACT</name>
<dbReference type="SUPFAM" id="SSF56935">
    <property type="entry name" value="Porins"/>
    <property type="match status" value="1"/>
</dbReference>
<keyword evidence="2" id="KW-0813">Transport</keyword>
<dbReference type="RefSeq" id="WP_209319939.1">
    <property type="nucleotide sequence ID" value="NZ_RJJX01000093.1"/>
</dbReference>
<dbReference type="EMBL" id="RJJX01000093">
    <property type="protein sequence ID" value="RUT72722.1"/>
    <property type="molecule type" value="Genomic_DNA"/>
</dbReference>
<dbReference type="InterPro" id="IPR037066">
    <property type="entry name" value="Plug_dom_sf"/>
</dbReference>
<evidence type="ECO:0000256" key="1">
    <source>
        <dbReference type="ARBA" id="ARBA00022729"/>
    </source>
</evidence>
<dbReference type="SUPFAM" id="SSF49464">
    <property type="entry name" value="Carboxypeptidase regulatory domain-like"/>
    <property type="match status" value="1"/>
</dbReference>
<feature type="compositionally biased region" description="Polar residues" evidence="3">
    <location>
        <begin position="168"/>
        <end position="183"/>
    </location>
</feature>
<comment type="subcellular location">
    <subcellularLocation>
        <location evidence="2">Cell outer membrane</location>
        <topology evidence="2">Multi-pass membrane protein</topology>
    </subcellularLocation>
</comment>
<keyword evidence="2" id="KW-0472">Membrane</keyword>
<dbReference type="InterPro" id="IPR023997">
    <property type="entry name" value="TonB-dep_OMP_SusC/RagA_CS"/>
</dbReference>
<dbReference type="InterPro" id="IPR039426">
    <property type="entry name" value="TonB-dep_rcpt-like"/>
</dbReference>
<dbReference type="PROSITE" id="PS52016">
    <property type="entry name" value="TONB_DEPENDENT_REC_3"/>
    <property type="match status" value="1"/>
</dbReference>
<dbReference type="PANTHER" id="PTHR30069">
    <property type="entry name" value="TONB-DEPENDENT OUTER MEMBRANE RECEPTOR"/>
    <property type="match status" value="1"/>
</dbReference>
<comment type="caution">
    <text evidence="5">The sequence shown here is derived from an EMBL/GenBank/DDBJ whole genome shotgun (WGS) entry which is preliminary data.</text>
</comment>
<evidence type="ECO:0000256" key="3">
    <source>
        <dbReference type="SAM" id="MobiDB-lite"/>
    </source>
</evidence>
<accession>A0A434AEF2</accession>
<dbReference type="FunFam" id="2.170.130.10:FF:000023">
    <property type="entry name" value="SusC/RagA family TonB-linked outer membrane protein"/>
    <property type="match status" value="1"/>
</dbReference>
<dbReference type="Gene3D" id="2.60.40.1120">
    <property type="entry name" value="Carboxypeptidase-like, regulatory domain"/>
    <property type="match status" value="1"/>
</dbReference>
<dbReference type="Gene3D" id="2.170.130.10">
    <property type="entry name" value="TonB-dependent receptor, plug domain"/>
    <property type="match status" value="1"/>
</dbReference>
<keyword evidence="1" id="KW-0732">Signal</keyword>
<evidence type="ECO:0000256" key="2">
    <source>
        <dbReference type="PROSITE-ProRule" id="PRU01360"/>
    </source>
</evidence>
<dbReference type="AlphaFoldDB" id="A0A434AEF2"/>
<dbReference type="PANTHER" id="PTHR30069:SF29">
    <property type="entry name" value="HEMOGLOBIN AND HEMOGLOBIN-HAPTOGLOBIN-BINDING PROTEIN 1-RELATED"/>
    <property type="match status" value="1"/>
</dbReference>
<gene>
    <name evidence="5" type="ORF">DLK05_16845</name>
</gene>
<dbReference type="InterPro" id="IPR012910">
    <property type="entry name" value="Plug_dom"/>
</dbReference>
<keyword evidence="2" id="KW-1134">Transmembrane beta strand</keyword>
<dbReference type="GO" id="GO:0015344">
    <property type="term" value="F:siderophore uptake transmembrane transporter activity"/>
    <property type="evidence" value="ECO:0007669"/>
    <property type="project" value="TreeGrafter"/>
</dbReference>
<dbReference type="NCBIfam" id="TIGR04057">
    <property type="entry name" value="SusC_RagA_signa"/>
    <property type="match status" value="1"/>
</dbReference>
<dbReference type="GO" id="GO:0009279">
    <property type="term" value="C:cell outer membrane"/>
    <property type="evidence" value="ECO:0007669"/>
    <property type="project" value="UniProtKB-SubCell"/>
</dbReference>
<dbReference type="Proteomes" id="UP000282985">
    <property type="component" value="Unassembled WGS sequence"/>
</dbReference>
<keyword evidence="2" id="KW-0998">Cell outer membrane</keyword>
<dbReference type="Pfam" id="PF07715">
    <property type="entry name" value="Plug"/>
    <property type="match status" value="1"/>
</dbReference>
<keyword evidence="2" id="KW-0812">Transmembrane</keyword>
<organism evidence="5 6">
    <name type="scientific">Ancylomarina longa</name>
    <dbReference type="NCBI Taxonomy" id="2487017"/>
    <lineage>
        <taxon>Bacteria</taxon>
        <taxon>Pseudomonadati</taxon>
        <taxon>Bacteroidota</taxon>
        <taxon>Bacteroidia</taxon>
        <taxon>Marinilabiliales</taxon>
        <taxon>Marinifilaceae</taxon>
        <taxon>Ancylomarina</taxon>
    </lineage>
</organism>
<dbReference type="InterPro" id="IPR008969">
    <property type="entry name" value="CarboxyPept-like_regulatory"/>
</dbReference>